<dbReference type="PANTHER" id="PTHR42727">
    <property type="entry name" value="PHOSPHATE TRANSPORT SYSTEM PERMEASE PROTEIN"/>
    <property type="match status" value="1"/>
</dbReference>
<dbReference type="InterPro" id="IPR035906">
    <property type="entry name" value="MetI-like_sf"/>
</dbReference>
<keyword evidence="2 5" id="KW-0812">Transmembrane</keyword>
<feature type="transmembrane region" description="Helical" evidence="5">
    <location>
        <begin position="162"/>
        <end position="183"/>
    </location>
</feature>
<sequence>MNVGSIILVVLVLAAIGYVLGRRRALATSAASGVRLHSLPGYYGQTVALFVAVPALVVLAAWLFVQPIVIESRVDGMIPDSVIPQGGARSLVMADVRQIAGGLDAVLERNALNEEALVNGEVDFSNIRARLAEVGVAIGSDAPREVFEAAVGYRQSAGYGDIAMAIVVLGLALGLGAWSMLRIRPKMRARNVSENFVLTLLIGSSMIAILTTAGIVFSLVFETINFFKMYPASEFFFSTVWNPQFRGGSELGILPLLWGTLYISLVALLVAVPVGLMIAIYLADYAGSKLRSFAKPAIEILAGIPTIVYGLFALITVGPFLRDWIAQPLGLGNSSSSVLTAGLVMGVMIIPFVSSLSDDIINAVPQAMRDGSYALGATQSETIKQVILPAALPGIVGAILLAASRAIGETMIVVLGAGAAARLDLNPFEAMTTVTVKIVSQLTGDTEFASPETLVAFALGLTLFVITLGLNVLALYVVRKYREQYE</sequence>
<organism evidence="8 9">
    <name type="scientific">Pseudorhizobium flavum</name>
    <dbReference type="NCBI Taxonomy" id="1335061"/>
    <lineage>
        <taxon>Bacteria</taxon>
        <taxon>Pseudomonadati</taxon>
        <taxon>Pseudomonadota</taxon>
        <taxon>Alphaproteobacteria</taxon>
        <taxon>Hyphomicrobiales</taxon>
        <taxon>Rhizobiaceae</taxon>
        <taxon>Rhizobium/Agrobacterium group</taxon>
        <taxon>Pseudorhizobium</taxon>
    </lineage>
</organism>
<comment type="similarity">
    <text evidence="6">Belongs to the binding-protein-dependent transport system permease family. CysTW subfamily.</text>
</comment>
<dbReference type="CDD" id="cd06261">
    <property type="entry name" value="TM_PBP2"/>
    <property type="match status" value="1"/>
</dbReference>
<dbReference type="Pfam" id="PF00528">
    <property type="entry name" value="BPD_transp_1"/>
    <property type="match status" value="1"/>
</dbReference>
<reference evidence="8 9" key="1">
    <citation type="submission" date="2020-08" db="EMBL/GenBank/DDBJ databases">
        <title>Genomic Encyclopedia of Type Strains, Phase IV (KMG-IV): sequencing the most valuable type-strain genomes for metagenomic binning, comparative biology and taxonomic classification.</title>
        <authorList>
            <person name="Goeker M."/>
        </authorList>
    </citation>
    <scope>NUCLEOTIDE SEQUENCE [LARGE SCALE GENOMIC DNA]</scope>
    <source>
        <strain evidence="8 9">DSM 102134</strain>
    </source>
</reference>
<keyword evidence="6" id="KW-0592">Phosphate transport</keyword>
<dbReference type="GO" id="GO:0006817">
    <property type="term" value="P:phosphate ion transport"/>
    <property type="evidence" value="ECO:0007669"/>
    <property type="project" value="UniProtKB-KW"/>
</dbReference>
<keyword evidence="9" id="KW-1185">Reference proteome</keyword>
<dbReference type="InterPro" id="IPR011864">
    <property type="entry name" value="Phosphate_PstC"/>
</dbReference>
<dbReference type="Gene3D" id="1.10.3720.10">
    <property type="entry name" value="MetI-like"/>
    <property type="match status" value="1"/>
</dbReference>
<evidence type="ECO:0000256" key="4">
    <source>
        <dbReference type="ARBA" id="ARBA00023136"/>
    </source>
</evidence>
<feature type="transmembrane region" description="Helical" evidence="5">
    <location>
        <begin position="454"/>
        <end position="478"/>
    </location>
</feature>
<keyword evidence="3 5" id="KW-1133">Transmembrane helix</keyword>
<evidence type="ECO:0000259" key="7">
    <source>
        <dbReference type="PROSITE" id="PS50928"/>
    </source>
</evidence>
<dbReference type="RefSeq" id="WP_077547134.1">
    <property type="nucleotide sequence ID" value="NZ_JACHEJ010000002.1"/>
</dbReference>
<gene>
    <name evidence="8" type="ORF">HNQ75_001081</name>
</gene>
<dbReference type="InterPro" id="IPR022182">
    <property type="entry name" value="PstC_N"/>
</dbReference>
<dbReference type="PANTHER" id="PTHR42727:SF1">
    <property type="entry name" value="PHOSPHATE TRANSPORT SYSTEM PERMEASE"/>
    <property type="match status" value="1"/>
</dbReference>
<dbReference type="NCBIfam" id="TIGR02138">
    <property type="entry name" value="phosphate_pstC"/>
    <property type="match status" value="1"/>
</dbReference>
<dbReference type="PROSITE" id="PS50928">
    <property type="entry name" value="ABC_TM1"/>
    <property type="match status" value="1"/>
</dbReference>
<evidence type="ECO:0000256" key="2">
    <source>
        <dbReference type="ARBA" id="ARBA00022692"/>
    </source>
</evidence>
<comment type="caution">
    <text evidence="6">Lacks conserved residue(s) required for the propagation of feature annotation.</text>
</comment>
<feature type="transmembrane region" description="Helical" evidence="5">
    <location>
        <begin position="42"/>
        <end position="65"/>
    </location>
</feature>
<keyword evidence="5" id="KW-0813">Transport</keyword>
<evidence type="ECO:0000256" key="6">
    <source>
        <dbReference type="RuleBase" id="RU363054"/>
    </source>
</evidence>
<accession>A0A7W9YVE6</accession>
<feature type="transmembrane region" description="Helical" evidence="5">
    <location>
        <begin position="261"/>
        <end position="285"/>
    </location>
</feature>
<keyword evidence="6" id="KW-0997">Cell inner membrane</keyword>
<comment type="subcellular location">
    <subcellularLocation>
        <location evidence="6">Cell inner membrane</location>
        <topology evidence="6">Multi-pass membrane protein</topology>
    </subcellularLocation>
    <subcellularLocation>
        <location evidence="1 5">Cell membrane</location>
        <topology evidence="1 5">Multi-pass membrane protein</topology>
    </subcellularLocation>
</comment>
<dbReference type="InterPro" id="IPR000515">
    <property type="entry name" value="MetI-like"/>
</dbReference>
<dbReference type="SUPFAM" id="SSF161098">
    <property type="entry name" value="MetI-like"/>
    <property type="match status" value="1"/>
</dbReference>
<feature type="transmembrane region" description="Helical" evidence="5">
    <location>
        <begin position="297"/>
        <end position="321"/>
    </location>
</feature>
<evidence type="ECO:0000256" key="5">
    <source>
        <dbReference type="RuleBase" id="RU363032"/>
    </source>
</evidence>
<evidence type="ECO:0000313" key="8">
    <source>
        <dbReference type="EMBL" id="MBB6179127.1"/>
    </source>
</evidence>
<evidence type="ECO:0000313" key="9">
    <source>
        <dbReference type="Proteomes" id="UP000535501"/>
    </source>
</evidence>
<dbReference type="Pfam" id="PF12501">
    <property type="entry name" value="DUF3708"/>
    <property type="match status" value="1"/>
</dbReference>
<proteinExistence type="inferred from homology"/>
<feature type="transmembrane region" description="Helical" evidence="5">
    <location>
        <begin position="195"/>
        <end position="221"/>
    </location>
</feature>
<dbReference type="AlphaFoldDB" id="A0A7W9YVE6"/>
<feature type="transmembrane region" description="Helical" evidence="5">
    <location>
        <begin position="6"/>
        <end position="21"/>
    </location>
</feature>
<evidence type="ECO:0000256" key="1">
    <source>
        <dbReference type="ARBA" id="ARBA00004651"/>
    </source>
</evidence>
<feature type="transmembrane region" description="Helical" evidence="5">
    <location>
        <begin position="386"/>
        <end position="407"/>
    </location>
</feature>
<name>A0A7W9YVE6_9HYPH</name>
<dbReference type="Proteomes" id="UP000535501">
    <property type="component" value="Unassembled WGS sequence"/>
</dbReference>
<keyword evidence="6" id="KW-1003">Cell membrane</keyword>
<keyword evidence="4 5" id="KW-0472">Membrane</keyword>
<dbReference type="GO" id="GO:0005886">
    <property type="term" value="C:plasma membrane"/>
    <property type="evidence" value="ECO:0007669"/>
    <property type="project" value="UniProtKB-SubCell"/>
</dbReference>
<evidence type="ECO:0000256" key="3">
    <source>
        <dbReference type="ARBA" id="ARBA00022989"/>
    </source>
</evidence>
<feature type="domain" description="ABC transmembrane type-1" evidence="7">
    <location>
        <begin position="257"/>
        <end position="474"/>
    </location>
</feature>
<dbReference type="GO" id="GO:0005315">
    <property type="term" value="F:phosphate transmembrane transporter activity"/>
    <property type="evidence" value="ECO:0007669"/>
    <property type="project" value="InterPro"/>
</dbReference>
<comment type="caution">
    <text evidence="8">The sequence shown here is derived from an EMBL/GenBank/DDBJ whole genome shotgun (WGS) entry which is preliminary data.</text>
</comment>
<feature type="transmembrane region" description="Helical" evidence="5">
    <location>
        <begin position="341"/>
        <end position="365"/>
    </location>
</feature>
<dbReference type="EMBL" id="JACHEJ010000002">
    <property type="protein sequence ID" value="MBB6179127.1"/>
    <property type="molecule type" value="Genomic_DNA"/>
</dbReference>
<comment type="function">
    <text evidence="6">Part of the binding-protein-dependent transport system for phosphate; probably responsible for the translocation of the substrate across the membrane.</text>
</comment>
<protein>
    <recommendedName>
        <fullName evidence="6">Phosphate transport system permease protein</fullName>
    </recommendedName>
</protein>